<evidence type="ECO:0000313" key="1">
    <source>
        <dbReference type="EMBL" id="CAD7229655.1"/>
    </source>
</evidence>
<reference evidence="1" key="1">
    <citation type="submission" date="2020-11" db="EMBL/GenBank/DDBJ databases">
        <authorList>
            <person name="Tran Van P."/>
        </authorList>
    </citation>
    <scope>NUCLEOTIDE SEQUENCE</scope>
</reference>
<sequence length="392" mass="43307">MRHKYQYQSTTDTHIVTHSEGGGQIVQGRGLITLRPSASLSSFWGRGYGSKKTTTTKQRWSPESDEGLAKLGAAAPGRNRFGNGAGQRHITKGRKNRPSISAVARLWCGGRSFKDEVGRGRSFKDEVGRGRSFKDEVGRGRSFKDEVGRGRSFKDEVGRGRSFKDEVGRDINSVDGARILLAPQKGDLVSTHASIHRKIGGILQKHGHTVTYFGVRVLNHPELQEENCDMGDMIVGETELTFFEYHTMKAFMFMAPSASCRAVFHPNTRQEIRKRNFDVAIIQGLMNECLEVYLHSLQIPVIHTYTALGEEALGIGLNPLNLKRRLPTTSNPLPKHSSNSSLPEASKVRDICAFMTGSPPGPSILRIPSRAGYLAPIPKWPQTEVDGTRDGL</sequence>
<organism evidence="1">
    <name type="scientific">Cyprideis torosa</name>
    <dbReference type="NCBI Taxonomy" id="163714"/>
    <lineage>
        <taxon>Eukaryota</taxon>
        <taxon>Metazoa</taxon>
        <taxon>Ecdysozoa</taxon>
        <taxon>Arthropoda</taxon>
        <taxon>Crustacea</taxon>
        <taxon>Oligostraca</taxon>
        <taxon>Ostracoda</taxon>
        <taxon>Podocopa</taxon>
        <taxon>Podocopida</taxon>
        <taxon>Cytherocopina</taxon>
        <taxon>Cytheroidea</taxon>
        <taxon>Cytherideidae</taxon>
        <taxon>Cyprideis</taxon>
    </lineage>
</organism>
<dbReference type="EMBL" id="OB662198">
    <property type="protein sequence ID" value="CAD7229655.1"/>
    <property type="molecule type" value="Genomic_DNA"/>
</dbReference>
<name>A0A7R8WET0_9CRUS</name>
<gene>
    <name evidence="1" type="ORF">CTOB1V02_LOCUS7524</name>
</gene>
<dbReference type="AlphaFoldDB" id="A0A7R8WET0"/>
<accession>A0A7R8WET0</accession>
<dbReference type="SUPFAM" id="SSF53756">
    <property type="entry name" value="UDP-Glycosyltransferase/glycogen phosphorylase"/>
    <property type="match status" value="1"/>
</dbReference>
<proteinExistence type="predicted"/>
<protein>
    <submittedName>
        <fullName evidence="1">Uncharacterized protein</fullName>
    </submittedName>
</protein>